<dbReference type="GO" id="GO:0004252">
    <property type="term" value="F:serine-type endopeptidase activity"/>
    <property type="evidence" value="ECO:0007669"/>
    <property type="project" value="InterPro"/>
</dbReference>
<accession>A0A918RFZ9</accession>
<dbReference type="InterPro" id="IPR002884">
    <property type="entry name" value="P_dom"/>
</dbReference>
<dbReference type="Gene3D" id="2.60.40.1170">
    <property type="entry name" value="Mu homology domain, subdomain B"/>
    <property type="match status" value="1"/>
</dbReference>
<dbReference type="Pfam" id="PF01483">
    <property type="entry name" value="P_proprotein"/>
    <property type="match status" value="1"/>
</dbReference>
<dbReference type="EMBL" id="BMZD01000003">
    <property type="protein sequence ID" value="GGZ95874.1"/>
    <property type="molecule type" value="Genomic_DNA"/>
</dbReference>
<dbReference type="InterPro" id="IPR051172">
    <property type="entry name" value="Chlamydia_OmcB"/>
</dbReference>
<dbReference type="PANTHER" id="PTHR34819">
    <property type="entry name" value="LARGE CYSTEINE-RICH PERIPLASMIC PROTEIN OMCB"/>
    <property type="match status" value="1"/>
</dbReference>
<evidence type="ECO:0000313" key="6">
    <source>
        <dbReference type="EMBL" id="GGZ95874.1"/>
    </source>
</evidence>
<dbReference type="InterPro" id="IPR001434">
    <property type="entry name" value="OmcB-like_DUF11"/>
</dbReference>
<dbReference type="SUPFAM" id="SSF49785">
    <property type="entry name" value="Galactose-binding domain-like"/>
    <property type="match status" value="1"/>
</dbReference>
<feature type="domain" description="P/Homo B" evidence="5">
    <location>
        <begin position="25"/>
        <end position="193"/>
    </location>
</feature>
<gene>
    <name evidence="6" type="ORF">GCM10011617_15460</name>
</gene>
<dbReference type="InterPro" id="IPR047589">
    <property type="entry name" value="DUF11_rpt"/>
</dbReference>
<feature type="signal peptide" evidence="4">
    <location>
        <begin position="1"/>
        <end position="27"/>
    </location>
</feature>
<evidence type="ECO:0000256" key="2">
    <source>
        <dbReference type="ARBA" id="ARBA00022801"/>
    </source>
</evidence>
<feature type="region of interest" description="Disordered" evidence="3">
    <location>
        <begin position="600"/>
        <end position="620"/>
    </location>
</feature>
<sequence length="652" mass="65642">MIRACTALFRLLAIALAVLSFGSVAGAQTVTRYTNTTDSAAGGINSSATPCTNTFKRTFSVGTSFTVADVNVGVLVAHTYRGDLAMFLRSPAGTRIQLTDSATAGAAQNFNALFDDEASAGIPTYTANATATATTSVPPYAATFRPLNALNAFDGQNASGTWTLEICDQYSGDSGTFYQADLYLTQPPASYADLSLGMTASNTAPSAGSNVTFTLTVTNAAASPTAASGVTVAGLLPPGLTYVSHSGTGTYNSATGLWSVGSLTAGQSRSLSIVATVNVGAGTSIAFDAEVSASSVVDFDSTPGNGSTTEDDDASVTLAVPGTRTAGTPPMLICPNGSSLFDWDSQSWAAGNTTGSYSLAGFGSIGFTIVNPGLFLNNATYGGQSPALTNAITGGLAVPQMALIQLVDLPSRNTVVTSTIALGNVAEGAQFTIFDVDFAANQFADKVTVTGRLNGATVLPTLTNGIANYVIGNSAYGDALSTDTQANGNVVVTFAAPIDTIVLEYGDHALAPGDPGQQGIEIHDITLCRPSASISVTKVSAVISDPVNLASAPKAIPGGVMEYCILVSNTGTATLTNVTATDPLPPHVTYVPGSLTSGPSCAAATTAEDDDATGADEGDPFGAGISGTTIGAAAATLTGGASFAIKFRTTIQ</sequence>
<keyword evidence="4" id="KW-0732">Signal</keyword>
<evidence type="ECO:0000256" key="4">
    <source>
        <dbReference type="SAM" id="SignalP"/>
    </source>
</evidence>
<dbReference type="AlphaFoldDB" id="A0A918RFZ9"/>
<feature type="chain" id="PRO_5037622220" description="P/Homo B domain-containing protein" evidence="4">
    <location>
        <begin position="28"/>
        <end position="652"/>
    </location>
</feature>
<keyword evidence="2" id="KW-0378">Hydrolase</keyword>
<evidence type="ECO:0000256" key="1">
    <source>
        <dbReference type="ARBA" id="ARBA00022670"/>
    </source>
</evidence>
<keyword evidence="1" id="KW-0645">Protease</keyword>
<proteinExistence type="predicted"/>
<dbReference type="PANTHER" id="PTHR34819:SF5">
    <property type="entry name" value="CONSERVED REPEAT DOMAIN PROTEIN"/>
    <property type="match status" value="1"/>
</dbReference>
<reference evidence="6" key="2">
    <citation type="submission" date="2020-09" db="EMBL/GenBank/DDBJ databases">
        <authorList>
            <person name="Sun Q."/>
            <person name="Kim S."/>
        </authorList>
    </citation>
    <scope>NUCLEOTIDE SEQUENCE</scope>
    <source>
        <strain evidence="6">KCTC 32422</strain>
    </source>
</reference>
<protein>
    <recommendedName>
        <fullName evidence="5">P/Homo B domain-containing protein</fullName>
    </recommendedName>
</protein>
<comment type="caution">
    <text evidence="6">The sequence shown here is derived from an EMBL/GenBank/DDBJ whole genome shotgun (WGS) entry which is preliminary data.</text>
</comment>
<reference evidence="6" key="1">
    <citation type="journal article" date="2014" name="Int. J. Syst. Evol. Microbiol.">
        <title>Complete genome sequence of Corynebacterium casei LMG S-19264T (=DSM 44701T), isolated from a smear-ripened cheese.</title>
        <authorList>
            <consortium name="US DOE Joint Genome Institute (JGI-PGF)"/>
            <person name="Walter F."/>
            <person name="Albersmeier A."/>
            <person name="Kalinowski J."/>
            <person name="Ruckert C."/>
        </authorList>
    </citation>
    <scope>NUCLEOTIDE SEQUENCE</scope>
    <source>
        <strain evidence="6">KCTC 32422</strain>
    </source>
</reference>
<dbReference type="GO" id="GO:0006508">
    <property type="term" value="P:proteolysis"/>
    <property type="evidence" value="ECO:0007669"/>
    <property type="project" value="UniProtKB-KW"/>
</dbReference>
<dbReference type="Gene3D" id="2.60.120.260">
    <property type="entry name" value="Galactose-binding domain-like"/>
    <property type="match status" value="1"/>
</dbReference>
<keyword evidence="7" id="KW-1185">Reference proteome</keyword>
<evidence type="ECO:0000259" key="5">
    <source>
        <dbReference type="PROSITE" id="PS51829"/>
    </source>
</evidence>
<evidence type="ECO:0000256" key="3">
    <source>
        <dbReference type="SAM" id="MobiDB-lite"/>
    </source>
</evidence>
<dbReference type="Proteomes" id="UP000634139">
    <property type="component" value="Unassembled WGS sequence"/>
</dbReference>
<organism evidence="6 7">
    <name type="scientific">Novosphingobium arvoryzae</name>
    <dbReference type="NCBI Taxonomy" id="1256514"/>
    <lineage>
        <taxon>Bacteria</taxon>
        <taxon>Pseudomonadati</taxon>
        <taxon>Pseudomonadota</taxon>
        <taxon>Alphaproteobacteria</taxon>
        <taxon>Sphingomonadales</taxon>
        <taxon>Sphingomonadaceae</taxon>
        <taxon>Novosphingobium</taxon>
    </lineage>
</organism>
<dbReference type="PROSITE" id="PS51829">
    <property type="entry name" value="P_HOMO_B"/>
    <property type="match status" value="1"/>
</dbReference>
<dbReference type="Pfam" id="PF01345">
    <property type="entry name" value="DUF11"/>
    <property type="match status" value="2"/>
</dbReference>
<name>A0A918RFZ9_9SPHN</name>
<dbReference type="InterPro" id="IPR008979">
    <property type="entry name" value="Galactose-bd-like_sf"/>
</dbReference>
<dbReference type="NCBIfam" id="TIGR01451">
    <property type="entry name" value="B_ant_repeat"/>
    <property type="match status" value="2"/>
</dbReference>
<evidence type="ECO:0000313" key="7">
    <source>
        <dbReference type="Proteomes" id="UP000634139"/>
    </source>
</evidence>
<feature type="compositionally biased region" description="Acidic residues" evidence="3">
    <location>
        <begin position="607"/>
        <end position="619"/>
    </location>
</feature>